<dbReference type="GO" id="GO:0005200">
    <property type="term" value="F:structural constituent of cytoskeleton"/>
    <property type="evidence" value="ECO:0007669"/>
    <property type="project" value="TreeGrafter"/>
</dbReference>
<comment type="subcellular location">
    <subcellularLocation>
        <location evidence="1 6">Cytoplasm</location>
        <location evidence="1 6">Cytoskeleton</location>
    </subcellularLocation>
</comment>
<dbReference type="GO" id="GO:0051015">
    <property type="term" value="F:actin filament binding"/>
    <property type="evidence" value="ECO:0007669"/>
    <property type="project" value="TreeGrafter"/>
</dbReference>
<evidence type="ECO:0000256" key="1">
    <source>
        <dbReference type="ARBA" id="ARBA00004245"/>
    </source>
</evidence>
<comment type="subunit">
    <text evidence="6">Component of the Arp2/3 complex.</text>
</comment>
<dbReference type="EMBL" id="PDCK01000044">
    <property type="protein sequence ID" value="PRQ22914.1"/>
    <property type="molecule type" value="Genomic_DNA"/>
</dbReference>
<evidence type="ECO:0000256" key="2">
    <source>
        <dbReference type="ARBA" id="ARBA00007192"/>
    </source>
</evidence>
<protein>
    <recommendedName>
        <fullName evidence="6">Arp2/3 complex 34 kDa subunit</fullName>
    </recommendedName>
</protein>
<proteinExistence type="inferred from homology"/>
<evidence type="ECO:0000256" key="6">
    <source>
        <dbReference type="RuleBase" id="RU364015"/>
    </source>
</evidence>
<reference evidence="7 8" key="1">
    <citation type="journal article" date="2018" name="Nat. Genet.">
        <title>The Rosa genome provides new insights in the design of modern roses.</title>
        <authorList>
            <person name="Bendahmane M."/>
        </authorList>
    </citation>
    <scope>NUCLEOTIDE SEQUENCE [LARGE SCALE GENOMIC DNA]</scope>
    <source>
        <strain evidence="8">cv. Old Blush</strain>
    </source>
</reference>
<dbReference type="AlphaFoldDB" id="A0A2P6PLV6"/>
<evidence type="ECO:0000256" key="3">
    <source>
        <dbReference type="ARBA" id="ARBA00022490"/>
    </source>
</evidence>
<comment type="caution">
    <text evidence="7">The sequence shown here is derived from an EMBL/GenBank/DDBJ whole genome shotgun (WGS) entry which is preliminary data.</text>
</comment>
<dbReference type="PANTHER" id="PTHR12058:SF0">
    <property type="entry name" value="ACTIN-RELATED PROTEIN 2_3 COMPLEX SUBUNIT 2"/>
    <property type="match status" value="1"/>
</dbReference>
<comment type="similarity">
    <text evidence="2 6">Belongs to the ARPC2 family.</text>
</comment>
<sequence>MKTVEYKHALLVKTASVREVVLGAPLRVILKQPASRTVASDIDLLVAPVHRPKESFFLIPQAEKVTVVFPMRFKDSIDIVFATSFPQVHPKYFCNLWPRTL</sequence>
<evidence type="ECO:0000313" key="8">
    <source>
        <dbReference type="Proteomes" id="UP000238479"/>
    </source>
</evidence>
<dbReference type="OMA" id="SEYRHAI"/>
<dbReference type="GO" id="GO:0030041">
    <property type="term" value="P:actin filament polymerization"/>
    <property type="evidence" value="ECO:0007669"/>
    <property type="project" value="InterPro"/>
</dbReference>
<dbReference type="Gramene" id="PRQ22914">
    <property type="protein sequence ID" value="PRQ22914"/>
    <property type="gene ID" value="RchiOBHm_Chr6g0255481"/>
</dbReference>
<evidence type="ECO:0000256" key="5">
    <source>
        <dbReference type="ARBA" id="ARBA00023212"/>
    </source>
</evidence>
<keyword evidence="8" id="KW-1185">Reference proteome</keyword>
<keyword evidence="5 6" id="KW-0206">Cytoskeleton</keyword>
<dbReference type="STRING" id="74649.A0A2P6PLV6"/>
<dbReference type="Proteomes" id="UP000238479">
    <property type="component" value="Chromosome 6"/>
</dbReference>
<gene>
    <name evidence="7" type="ORF">RchiOBHm_Chr6g0255481</name>
</gene>
<evidence type="ECO:0000313" key="7">
    <source>
        <dbReference type="EMBL" id="PRQ22914.1"/>
    </source>
</evidence>
<comment type="function">
    <text evidence="6">Functions as actin-binding component of the Arp2/3 complex which is involved in regulation of actin polymerization and together with an activating nucleation-promoting factor (NPF) mediates the formation of branched actin networks.</text>
</comment>
<dbReference type="InterPro" id="IPR007188">
    <property type="entry name" value="ARPC2"/>
</dbReference>
<dbReference type="PANTHER" id="PTHR12058">
    <property type="entry name" value="ARP2/3 COMPLEX 34 KDA SUBUNIT"/>
    <property type="match status" value="1"/>
</dbReference>
<accession>A0A2P6PLV6</accession>
<organism evidence="7 8">
    <name type="scientific">Rosa chinensis</name>
    <name type="common">China rose</name>
    <dbReference type="NCBI Taxonomy" id="74649"/>
    <lineage>
        <taxon>Eukaryota</taxon>
        <taxon>Viridiplantae</taxon>
        <taxon>Streptophyta</taxon>
        <taxon>Embryophyta</taxon>
        <taxon>Tracheophyta</taxon>
        <taxon>Spermatophyta</taxon>
        <taxon>Magnoliopsida</taxon>
        <taxon>eudicotyledons</taxon>
        <taxon>Gunneridae</taxon>
        <taxon>Pentapetalae</taxon>
        <taxon>rosids</taxon>
        <taxon>fabids</taxon>
        <taxon>Rosales</taxon>
        <taxon>Rosaceae</taxon>
        <taxon>Rosoideae</taxon>
        <taxon>Rosoideae incertae sedis</taxon>
        <taxon>Rosa</taxon>
    </lineage>
</organism>
<dbReference type="Pfam" id="PF04045">
    <property type="entry name" value="P34-Arc"/>
    <property type="match status" value="1"/>
</dbReference>
<keyword evidence="3 6" id="KW-0963">Cytoplasm</keyword>
<name>A0A2P6PLV6_ROSCH</name>
<dbReference type="InterPro" id="IPR034666">
    <property type="entry name" value="ARPC2/4"/>
</dbReference>
<evidence type="ECO:0000256" key="4">
    <source>
        <dbReference type="ARBA" id="ARBA00023203"/>
    </source>
</evidence>
<dbReference type="GO" id="GO:0005885">
    <property type="term" value="C:Arp2/3 protein complex"/>
    <property type="evidence" value="ECO:0007669"/>
    <property type="project" value="InterPro"/>
</dbReference>
<dbReference type="SUPFAM" id="SSF69645">
    <property type="entry name" value="Arp2/3 complex subunits"/>
    <property type="match status" value="1"/>
</dbReference>
<dbReference type="Gene3D" id="3.30.1460.20">
    <property type="match status" value="1"/>
</dbReference>
<keyword evidence="4 6" id="KW-0009">Actin-binding</keyword>
<dbReference type="GO" id="GO:0034314">
    <property type="term" value="P:Arp2/3 complex-mediated actin nucleation"/>
    <property type="evidence" value="ECO:0007669"/>
    <property type="project" value="InterPro"/>
</dbReference>